<sequence>MYKAGVCTVVSAVKFTTGEISRKNIGFLDVKEIASNVLVDLFVDIRADEKSIIRGVFGQSKRLQPSKPCTKGQAAVALTSGRTTEFIKDELSRIEAENILRQIEFREVVSELLESGKIKQFWETKIEEERNRGLEVEANYRSAISALEQEKNFQENALAEFVKQKAALDCQEQLLSSLKAEVANLSERICIERNECIDEQCGMKDIKRDLEANFEGLVDAKSILEAEVEALRILRSWIEDEARKSQARAKVLLEAGRRWKWES</sequence>
<keyword evidence="3" id="KW-1185">Reference proteome</keyword>
<organism evidence="2 3">
    <name type="scientific">Erythranthe guttata</name>
    <name type="common">Yellow monkey flower</name>
    <name type="synonym">Mimulus guttatus</name>
    <dbReference type="NCBI Taxonomy" id="4155"/>
    <lineage>
        <taxon>Eukaryota</taxon>
        <taxon>Viridiplantae</taxon>
        <taxon>Streptophyta</taxon>
        <taxon>Embryophyta</taxon>
        <taxon>Tracheophyta</taxon>
        <taxon>Spermatophyta</taxon>
        <taxon>Magnoliopsida</taxon>
        <taxon>eudicotyledons</taxon>
        <taxon>Gunneridae</taxon>
        <taxon>Pentapetalae</taxon>
        <taxon>asterids</taxon>
        <taxon>lamiids</taxon>
        <taxon>Lamiales</taxon>
        <taxon>Phrymaceae</taxon>
        <taxon>Erythranthe</taxon>
    </lineage>
</organism>
<dbReference type="PANTHER" id="PTHR33740:SF1">
    <property type="entry name" value="SLH DOMAIN PROTEIN"/>
    <property type="match status" value="1"/>
</dbReference>
<protein>
    <submittedName>
        <fullName evidence="2">Uncharacterized protein</fullName>
    </submittedName>
</protein>
<proteinExistence type="predicted"/>
<dbReference type="PANTHER" id="PTHR33740">
    <property type="entry name" value="GPI-ANCHORED ADHESIN-LIKE PROTEIN"/>
    <property type="match status" value="1"/>
</dbReference>
<dbReference type="STRING" id="4155.A0A022Q4R2"/>
<gene>
    <name evidence="2" type="ORF">MIMGU_mgv1a017662mg</name>
</gene>
<dbReference type="AlphaFoldDB" id="A0A022Q4R2"/>
<name>A0A022Q4R2_ERYGU</name>
<keyword evidence="1" id="KW-0175">Coiled coil</keyword>
<dbReference type="eggNOG" id="ENOG502QQDJ">
    <property type="taxonomic scope" value="Eukaryota"/>
</dbReference>
<evidence type="ECO:0000256" key="1">
    <source>
        <dbReference type="SAM" id="Coils"/>
    </source>
</evidence>
<evidence type="ECO:0000313" key="3">
    <source>
        <dbReference type="Proteomes" id="UP000030748"/>
    </source>
</evidence>
<feature type="coiled-coil region" evidence="1">
    <location>
        <begin position="137"/>
        <end position="227"/>
    </location>
</feature>
<reference evidence="2 3" key="1">
    <citation type="journal article" date="2013" name="Proc. Natl. Acad. Sci. U.S.A.">
        <title>Fine-scale variation in meiotic recombination in Mimulus inferred from population shotgun sequencing.</title>
        <authorList>
            <person name="Hellsten U."/>
            <person name="Wright K.M."/>
            <person name="Jenkins J."/>
            <person name="Shu S."/>
            <person name="Yuan Y."/>
            <person name="Wessler S.R."/>
            <person name="Schmutz J."/>
            <person name="Willis J.H."/>
            <person name="Rokhsar D.S."/>
        </authorList>
    </citation>
    <scope>NUCLEOTIDE SEQUENCE [LARGE SCALE GENOMIC DNA]</scope>
    <source>
        <strain evidence="3">cv. DUN x IM62</strain>
    </source>
</reference>
<dbReference type="Proteomes" id="UP000030748">
    <property type="component" value="Unassembled WGS sequence"/>
</dbReference>
<evidence type="ECO:0000313" key="2">
    <source>
        <dbReference type="EMBL" id="EYU22619.1"/>
    </source>
</evidence>
<dbReference type="EMBL" id="KI632201">
    <property type="protein sequence ID" value="EYU22619.1"/>
    <property type="molecule type" value="Genomic_DNA"/>
</dbReference>
<accession>A0A022Q4R2</accession>